<evidence type="ECO:0000259" key="3">
    <source>
        <dbReference type="Pfam" id="PF10415"/>
    </source>
</evidence>
<organism evidence="4 5">
    <name type="scientific">Candidatus Yanofskybacteria bacterium RIFCSPLOWO2_01_FULL_49_25</name>
    <dbReference type="NCBI Taxonomy" id="1802701"/>
    <lineage>
        <taxon>Bacteria</taxon>
        <taxon>Candidatus Yanofskyibacteriota</taxon>
    </lineage>
</organism>
<dbReference type="InterPro" id="IPR018951">
    <property type="entry name" value="Fumarase_C_C"/>
</dbReference>
<dbReference type="InterPro" id="IPR022761">
    <property type="entry name" value="Fumarate_lyase_N"/>
</dbReference>
<reference evidence="4 5" key="1">
    <citation type="journal article" date="2016" name="Nat. Commun.">
        <title>Thousands of microbial genomes shed light on interconnected biogeochemical processes in an aquifer system.</title>
        <authorList>
            <person name="Anantharaman K."/>
            <person name="Brown C.T."/>
            <person name="Hug L.A."/>
            <person name="Sharon I."/>
            <person name="Castelle C.J."/>
            <person name="Probst A.J."/>
            <person name="Thomas B.C."/>
            <person name="Singh A."/>
            <person name="Wilkins M.J."/>
            <person name="Karaoz U."/>
            <person name="Brodie E.L."/>
            <person name="Williams K.H."/>
            <person name="Hubbard S.S."/>
            <person name="Banfield J.F."/>
        </authorList>
    </citation>
    <scope>NUCLEOTIDE SEQUENCE [LARGE SCALE GENOMIC DNA]</scope>
</reference>
<evidence type="ECO:0000313" key="4">
    <source>
        <dbReference type="EMBL" id="OGN29847.1"/>
    </source>
</evidence>
<gene>
    <name evidence="4" type="primary">aspA</name>
    <name evidence="4" type="ORF">A3A33_00985</name>
</gene>
<dbReference type="AlphaFoldDB" id="A0A1F8GWR7"/>
<dbReference type="EMBL" id="MGKP01000002">
    <property type="protein sequence ID" value="OGN29847.1"/>
    <property type="molecule type" value="Genomic_DNA"/>
</dbReference>
<dbReference type="Pfam" id="PF00206">
    <property type="entry name" value="Lyase_1"/>
    <property type="match status" value="1"/>
</dbReference>
<dbReference type="InterPro" id="IPR008948">
    <property type="entry name" value="L-Aspartase-like"/>
</dbReference>
<proteinExistence type="predicted"/>
<dbReference type="Proteomes" id="UP000179047">
    <property type="component" value="Unassembled WGS sequence"/>
</dbReference>
<dbReference type="GO" id="GO:0006099">
    <property type="term" value="P:tricarboxylic acid cycle"/>
    <property type="evidence" value="ECO:0007669"/>
    <property type="project" value="InterPro"/>
</dbReference>
<dbReference type="InterPro" id="IPR024083">
    <property type="entry name" value="Fumarase/histidase_N"/>
</dbReference>
<sequence length="466" mass="50340">MRIEKDSLGEKKIPDNALWGVQVARAIENFPISDTSVDLGLVYAYAELKKACTQANQVLGLLKPALARPILKAIEEILHGKYDSQFVVDQYQAGAGTSTNMNLNEVIANRALQLIGKKSGNYEIISPNDHVNMAQSTNDTYPSALHIAITTAYGKLDSSLKTLEESLRKKGNEFKSVITSARTHLQDAVPITLGQEFMAYSHTLAGIRNTVRLAKESLRTLGIGGSAAGTGLNTHPRFSKLVIKYLNANTGHSFKNAPDLIESMQSQRQLLEFADALKIAATEISRIASDLRLLASGPKTGFHEIILPPVQPGSSIMPGKINPSILECVNMVCYRVIGSEATVAQAVLGGQLNLNVNMPLMASEVLHSIKILGNAVTIMAEKCIDGITADKEKTLQYAHKSAGLATALNPILGYASVAEIVKESARTKESLPEIIVRKKLLSPQELKKILDPARMTKPGIAKKVST</sequence>
<dbReference type="PRINTS" id="PR00149">
    <property type="entry name" value="FUMRATELYASE"/>
</dbReference>
<dbReference type="STRING" id="1802701.A3A33_00985"/>
<dbReference type="GO" id="GO:0006531">
    <property type="term" value="P:aspartate metabolic process"/>
    <property type="evidence" value="ECO:0007669"/>
    <property type="project" value="TreeGrafter"/>
</dbReference>
<dbReference type="Gene3D" id="1.10.275.10">
    <property type="entry name" value="Fumarase/aspartase (N-terminal domain)"/>
    <property type="match status" value="1"/>
</dbReference>
<dbReference type="NCBIfam" id="NF008909">
    <property type="entry name" value="PRK12273.1"/>
    <property type="match status" value="1"/>
</dbReference>
<name>A0A1F8GWR7_9BACT</name>
<dbReference type="InterPro" id="IPR020557">
    <property type="entry name" value="Fumarate_lyase_CS"/>
</dbReference>
<dbReference type="FunFam" id="1.10.275.10:FF:000001">
    <property type="entry name" value="Fumarate hydratase, mitochondrial"/>
    <property type="match status" value="1"/>
</dbReference>
<dbReference type="PANTHER" id="PTHR42696:SF2">
    <property type="entry name" value="ASPARTATE AMMONIA-LYASE"/>
    <property type="match status" value="1"/>
</dbReference>
<dbReference type="InterPro" id="IPR000362">
    <property type="entry name" value="Fumarate_lyase_fam"/>
</dbReference>
<feature type="domain" description="Fumarase C C-terminal" evidence="3">
    <location>
        <begin position="404"/>
        <end position="457"/>
    </location>
</feature>
<feature type="domain" description="Fumarate lyase N-terminal" evidence="2">
    <location>
        <begin position="9"/>
        <end position="338"/>
    </location>
</feature>
<evidence type="ECO:0000256" key="1">
    <source>
        <dbReference type="ARBA" id="ARBA00023239"/>
    </source>
</evidence>
<dbReference type="GO" id="GO:0005829">
    <property type="term" value="C:cytosol"/>
    <property type="evidence" value="ECO:0007669"/>
    <property type="project" value="TreeGrafter"/>
</dbReference>
<dbReference type="Gene3D" id="1.20.200.10">
    <property type="entry name" value="Fumarase/aspartase (Central domain)"/>
    <property type="match status" value="1"/>
</dbReference>
<dbReference type="Pfam" id="PF10415">
    <property type="entry name" value="FumaraseC_C"/>
    <property type="match status" value="1"/>
</dbReference>
<keyword evidence="1 4" id="KW-0456">Lyase</keyword>
<dbReference type="GO" id="GO:0008797">
    <property type="term" value="F:aspartate ammonia-lyase activity"/>
    <property type="evidence" value="ECO:0007669"/>
    <property type="project" value="TreeGrafter"/>
</dbReference>
<dbReference type="InterPro" id="IPR051546">
    <property type="entry name" value="Aspartate_Ammonia-Lyase"/>
</dbReference>
<comment type="caution">
    <text evidence="4">The sequence shown here is derived from an EMBL/GenBank/DDBJ whole genome shotgun (WGS) entry which is preliminary data.</text>
</comment>
<dbReference type="SUPFAM" id="SSF48557">
    <property type="entry name" value="L-aspartase-like"/>
    <property type="match status" value="1"/>
</dbReference>
<evidence type="ECO:0000313" key="5">
    <source>
        <dbReference type="Proteomes" id="UP000179047"/>
    </source>
</evidence>
<protein>
    <submittedName>
        <fullName evidence="4">Aspartate ammonia-lyase</fullName>
    </submittedName>
</protein>
<accession>A0A1F8GWR7</accession>
<dbReference type="Gene3D" id="1.10.40.30">
    <property type="entry name" value="Fumarase/aspartase (C-terminal domain)"/>
    <property type="match status" value="1"/>
</dbReference>
<dbReference type="PROSITE" id="PS00163">
    <property type="entry name" value="FUMARATE_LYASES"/>
    <property type="match status" value="1"/>
</dbReference>
<evidence type="ECO:0000259" key="2">
    <source>
        <dbReference type="Pfam" id="PF00206"/>
    </source>
</evidence>
<dbReference type="FunFam" id="1.20.200.10:FF:000001">
    <property type="entry name" value="Fumarate hydratase, mitochondrial"/>
    <property type="match status" value="1"/>
</dbReference>
<dbReference type="PANTHER" id="PTHR42696">
    <property type="entry name" value="ASPARTATE AMMONIA-LYASE"/>
    <property type="match status" value="1"/>
</dbReference>